<dbReference type="PANTHER" id="PTHR46082">
    <property type="entry name" value="ATP/GTP-BINDING PROTEIN-RELATED"/>
    <property type="match status" value="1"/>
</dbReference>
<evidence type="ECO:0000313" key="3">
    <source>
        <dbReference type="EMBL" id="KAJ5116703.1"/>
    </source>
</evidence>
<evidence type="ECO:0000259" key="2">
    <source>
        <dbReference type="Pfam" id="PF24476"/>
    </source>
</evidence>
<evidence type="ECO:0000259" key="1">
    <source>
        <dbReference type="Pfam" id="PF01048"/>
    </source>
</evidence>
<dbReference type="PANTHER" id="PTHR46082:SF6">
    <property type="entry name" value="AAA+ ATPASE DOMAIN-CONTAINING PROTEIN-RELATED"/>
    <property type="match status" value="1"/>
</dbReference>
<dbReference type="InterPro" id="IPR056002">
    <property type="entry name" value="DUF7580"/>
</dbReference>
<dbReference type="EMBL" id="JAPQKH010000001">
    <property type="protein sequence ID" value="KAJ5116703.1"/>
    <property type="molecule type" value="Genomic_DNA"/>
</dbReference>
<reference evidence="3" key="1">
    <citation type="submission" date="2022-11" db="EMBL/GenBank/DDBJ databases">
        <authorList>
            <person name="Petersen C."/>
        </authorList>
    </citation>
    <scope>NUCLEOTIDE SEQUENCE</scope>
    <source>
        <strain evidence="3">IBT 30069</strain>
    </source>
</reference>
<sequence length="993" mass="111388">MSHELDVGSPEKKDLATEVGEAGAALIEVINYAPSSPKASLHRKLKISLAHLVAEIKSVDVVLALGRRVSLQLSLEKVARAFDEILCIRPIATHYAEALKKAGGLRSRRFNFIAGFLTGQQKPPSVDEIINEWIHRSLPSLGMFHKLVQHTEPRELSSADLLTHDGDTIKTLIKSLKKWNDLVDQVYGGDEEDEQPSNPYHEPPRIEEIFHKKDSAYHLSRSLYNILHKNWPCQLDGHNQEGCLGLCQGAKVYLDPQWGSKERTNDGFFMLLTGPNILQQCRVHIESGCLEGNDPICLAAHDDHSRSVCLHLGINSNNQLWDNQTSAQPLEIFMDGEEYVDMSLGQLLTAIKPTYAAKRVIGVTLARCMLHLLEGPWLKDSTSIDDVFVYCRTKNGELYPMFEKTFIATHFKHNRNQPTPESSNVNYRIHPFPTIMALGIILIEIELGEDILEIKNDPSFTTKKHKPFYVAKHLLEEFRKRFNMDSGLLQAVKFCTDRLSMSQFRSLDCKTLLSNQDFIDVYYNKIVRPLEEDLVNGANWTWDQVAHLRPPSLTDSGICKVFTKPAREHPLNLPPKWKLGLDQEWDSTSSRTSLSLPNDANIADNASYSPDHAKANTATATITDLQPYKYVSAASSATSIHAHVEEFTTPVGNSAFIPSSRDDFQIVIICALQIEANAVQELFDQSWDEQGVYQFGKQPKDTNSYSAGKIGNHNVVLAHQPRMGKATAANLASGCLMSFTQIKLALLVGICGGVPAPHGNEEILLGDVVFSKGIVQYDFGRRYPDKFLRKSTVDDQLGRPDREISSLLSRLETTIQRINMETKIAGYLDNLESSTYGYRQVLYPGEQHDKLFDPEYIHKHHELTNLKSCEVCINEACDVAMDASCKELHCDVQYLINRSRKNQKNRPFVHFGLIASGDTVLKSGLDRDNIAKETKVIAFEMEGSGVWDTMPCVVIKGVCDYADSHKNKLWQEYAARTAAAAGKAFLRHWTTSA</sequence>
<dbReference type="GO" id="GO:0003824">
    <property type="term" value="F:catalytic activity"/>
    <property type="evidence" value="ECO:0007669"/>
    <property type="project" value="InterPro"/>
</dbReference>
<proteinExistence type="predicted"/>
<reference evidence="3" key="2">
    <citation type="journal article" date="2023" name="IMA Fungus">
        <title>Comparative genomic study of the Penicillium genus elucidates a diverse pangenome and 15 lateral gene transfer events.</title>
        <authorList>
            <person name="Petersen C."/>
            <person name="Sorensen T."/>
            <person name="Nielsen M.R."/>
            <person name="Sondergaard T.E."/>
            <person name="Sorensen J.L."/>
            <person name="Fitzpatrick D.A."/>
            <person name="Frisvad J.C."/>
            <person name="Nielsen K.L."/>
        </authorList>
    </citation>
    <scope>NUCLEOTIDE SEQUENCE</scope>
    <source>
        <strain evidence="3">IBT 30069</strain>
    </source>
</reference>
<dbReference type="Gene3D" id="3.40.50.1580">
    <property type="entry name" value="Nucleoside phosphorylase domain"/>
    <property type="match status" value="1"/>
</dbReference>
<accession>A0A9W9KSG3</accession>
<dbReference type="InterPro" id="IPR035994">
    <property type="entry name" value="Nucleoside_phosphorylase_sf"/>
</dbReference>
<dbReference type="InterPro" id="IPR053137">
    <property type="entry name" value="NLR-like"/>
</dbReference>
<comment type="caution">
    <text evidence="3">The sequence shown here is derived from an EMBL/GenBank/DDBJ whole genome shotgun (WGS) entry which is preliminary data.</text>
</comment>
<dbReference type="Pfam" id="PF24476">
    <property type="entry name" value="DUF7580"/>
    <property type="match status" value="1"/>
</dbReference>
<feature type="domain" description="DUF7580" evidence="2">
    <location>
        <begin position="212"/>
        <end position="535"/>
    </location>
</feature>
<dbReference type="SUPFAM" id="SSF53167">
    <property type="entry name" value="Purine and uridine phosphorylases"/>
    <property type="match status" value="1"/>
</dbReference>
<evidence type="ECO:0008006" key="5">
    <source>
        <dbReference type="Google" id="ProtNLM"/>
    </source>
</evidence>
<dbReference type="AlphaFoldDB" id="A0A9W9KSG3"/>
<name>A0A9W9KSG3_9EURO</name>
<gene>
    <name evidence="3" type="ORF">N7456_001051</name>
</gene>
<keyword evidence="4" id="KW-1185">Reference proteome</keyword>
<evidence type="ECO:0000313" key="4">
    <source>
        <dbReference type="Proteomes" id="UP001149165"/>
    </source>
</evidence>
<dbReference type="GO" id="GO:0009116">
    <property type="term" value="P:nucleoside metabolic process"/>
    <property type="evidence" value="ECO:0007669"/>
    <property type="project" value="InterPro"/>
</dbReference>
<dbReference type="OrthoDB" id="20872at2759"/>
<protein>
    <recommendedName>
        <fullName evidence="5">Nucleoside phosphorylase domain-containing protein</fullName>
    </recommendedName>
</protein>
<organism evidence="3 4">
    <name type="scientific">Penicillium angulare</name>
    <dbReference type="NCBI Taxonomy" id="116970"/>
    <lineage>
        <taxon>Eukaryota</taxon>
        <taxon>Fungi</taxon>
        <taxon>Dikarya</taxon>
        <taxon>Ascomycota</taxon>
        <taxon>Pezizomycotina</taxon>
        <taxon>Eurotiomycetes</taxon>
        <taxon>Eurotiomycetidae</taxon>
        <taxon>Eurotiales</taxon>
        <taxon>Aspergillaceae</taxon>
        <taxon>Penicillium</taxon>
    </lineage>
</organism>
<dbReference type="InterPro" id="IPR000845">
    <property type="entry name" value="Nucleoside_phosphorylase_d"/>
</dbReference>
<dbReference type="Proteomes" id="UP001149165">
    <property type="component" value="Unassembled WGS sequence"/>
</dbReference>
<dbReference type="Pfam" id="PF01048">
    <property type="entry name" value="PNP_UDP_1"/>
    <property type="match status" value="1"/>
</dbReference>
<feature type="domain" description="Nucleoside phosphorylase" evidence="1">
    <location>
        <begin position="666"/>
        <end position="981"/>
    </location>
</feature>